<dbReference type="PROSITE" id="PS52016">
    <property type="entry name" value="TONB_DEPENDENT_REC_3"/>
    <property type="match status" value="1"/>
</dbReference>
<dbReference type="AlphaFoldDB" id="A0A4R6QIJ1"/>
<dbReference type="RefSeq" id="WP_133703212.1">
    <property type="nucleotide sequence ID" value="NZ_SNXS01000008.1"/>
</dbReference>
<evidence type="ECO:0000256" key="3">
    <source>
        <dbReference type="ARBA" id="ARBA00022448"/>
    </source>
</evidence>
<feature type="domain" description="TonB-dependent receptor-like beta-barrel" evidence="14">
    <location>
        <begin position="373"/>
        <end position="839"/>
    </location>
</feature>
<protein>
    <submittedName>
        <fullName evidence="16">Iron complex outermembrane receptor protein</fullName>
    </submittedName>
</protein>
<keyword evidence="8 16" id="KW-0675">Receptor</keyword>
<evidence type="ECO:0000313" key="17">
    <source>
        <dbReference type="Proteomes" id="UP000295361"/>
    </source>
</evidence>
<dbReference type="Gene3D" id="2.170.130.10">
    <property type="entry name" value="TonB-dependent receptor, plug domain"/>
    <property type="match status" value="1"/>
</dbReference>
<dbReference type="GO" id="GO:0009279">
    <property type="term" value="C:cell outer membrane"/>
    <property type="evidence" value="ECO:0007669"/>
    <property type="project" value="UniProtKB-SubCell"/>
</dbReference>
<gene>
    <name evidence="16" type="ORF">DES47_108156</name>
</gene>
<evidence type="ECO:0000256" key="11">
    <source>
        <dbReference type="RuleBase" id="RU003357"/>
    </source>
</evidence>
<name>A0A4R6QIJ1_9BURK</name>
<keyword evidence="5 10" id="KW-0812">Transmembrane</keyword>
<dbReference type="InterPro" id="IPR010104">
    <property type="entry name" value="TonB_rcpt_bac"/>
</dbReference>
<organism evidence="16 17">
    <name type="scientific">Roseateles toxinivorans</name>
    <dbReference type="NCBI Taxonomy" id="270368"/>
    <lineage>
        <taxon>Bacteria</taxon>
        <taxon>Pseudomonadati</taxon>
        <taxon>Pseudomonadota</taxon>
        <taxon>Betaproteobacteria</taxon>
        <taxon>Burkholderiales</taxon>
        <taxon>Sphaerotilaceae</taxon>
        <taxon>Roseateles</taxon>
    </lineage>
</organism>
<evidence type="ECO:0000259" key="14">
    <source>
        <dbReference type="Pfam" id="PF00593"/>
    </source>
</evidence>
<dbReference type="InterPro" id="IPR039426">
    <property type="entry name" value="TonB-dep_rcpt-like"/>
</dbReference>
<keyword evidence="13" id="KW-0732">Signal</keyword>
<dbReference type="EMBL" id="SNXS01000008">
    <property type="protein sequence ID" value="TDP62337.1"/>
    <property type="molecule type" value="Genomic_DNA"/>
</dbReference>
<evidence type="ECO:0000256" key="2">
    <source>
        <dbReference type="ARBA" id="ARBA00009810"/>
    </source>
</evidence>
<proteinExistence type="inferred from homology"/>
<evidence type="ECO:0000256" key="8">
    <source>
        <dbReference type="ARBA" id="ARBA00023170"/>
    </source>
</evidence>
<comment type="caution">
    <text evidence="16">The sequence shown here is derived from an EMBL/GenBank/DDBJ whole genome shotgun (WGS) entry which is preliminary data.</text>
</comment>
<evidence type="ECO:0000256" key="1">
    <source>
        <dbReference type="ARBA" id="ARBA00004571"/>
    </source>
</evidence>
<keyword evidence="6 11" id="KW-0798">TonB box</keyword>
<dbReference type="Pfam" id="PF07715">
    <property type="entry name" value="Plug"/>
    <property type="match status" value="1"/>
</dbReference>
<dbReference type="InterPro" id="IPR012910">
    <property type="entry name" value="Plug_dom"/>
</dbReference>
<evidence type="ECO:0000259" key="15">
    <source>
        <dbReference type="Pfam" id="PF07715"/>
    </source>
</evidence>
<dbReference type="CDD" id="cd01347">
    <property type="entry name" value="ligand_gated_channel"/>
    <property type="match status" value="1"/>
</dbReference>
<accession>A0A4R6QIJ1</accession>
<dbReference type="OrthoDB" id="8727862at2"/>
<keyword evidence="4 10" id="KW-1134">Transmembrane beta strand</keyword>
<evidence type="ECO:0000256" key="10">
    <source>
        <dbReference type="PROSITE-ProRule" id="PRU01360"/>
    </source>
</evidence>
<feature type="chain" id="PRO_5020927601" evidence="13">
    <location>
        <begin position="26"/>
        <end position="883"/>
    </location>
</feature>
<dbReference type="SUPFAM" id="SSF56935">
    <property type="entry name" value="Porins"/>
    <property type="match status" value="1"/>
</dbReference>
<dbReference type="Gene3D" id="2.40.170.20">
    <property type="entry name" value="TonB-dependent receptor, beta-barrel domain"/>
    <property type="match status" value="1"/>
</dbReference>
<comment type="subcellular location">
    <subcellularLocation>
        <location evidence="1 10">Cell outer membrane</location>
        <topology evidence="1 10">Multi-pass membrane protein</topology>
    </subcellularLocation>
</comment>
<evidence type="ECO:0000256" key="7">
    <source>
        <dbReference type="ARBA" id="ARBA00023136"/>
    </source>
</evidence>
<sequence length="883" mass="95194">MKVRKTPVATAVAFAIAGIALPLHAQQAGQAKPADQLEQVVVTGIRASLQTAVNIKKNANAVVDAVSAEDVGKLPDADVGQALGRIPGISVGRDFGVGASVSIRGTDPQMTYTTLNGQSMASTGWYDQKAIDRSFNYSLLPSELIGGMEVYKTSQADLTEGGIGGTVIVKTRKPLDLPAGTGFASIKLGKGTISTDLDKEASALFSWRSPEKTVGVLISGAVQKGDYMRRGIEADGRWSGDVVPGTFLQEKERSAVNLTLQARPAAGMELGLNYTRLEYKAPAGNTTHYAFTLQDPGKGYADTNACKLANPTAGLLCLKTTLDASNASSTFMQTWARDATMSSDSLVLNGSYKADSFKLEAVAGTTKADGGTSLTSNYSYVGWGNAPGMPKWMGTTDATGKQIVMTPSTDMSVPLSKLPTTSGPETWATARGPNKDKEDFVQADATFDLNWGALTQFKAGARATTHTFSKTEYRPTFVATAVTAPTASLFDGSMPVGTPGWSVPKPNLDAMFALANANVSSWVESRGGYGELKEKNTAVYGMFDFEKDQLHGNFGLRYIHTKANASAYFYDGKSDLANVVEANRGWSTTKKNTEASYNDLLPSMNLVYDLNKETKLRFAASKAITRPNYDNMFIGGSTAGWQDTLPGNETVTFGNIGLKPMESKQFDLGIEYYYGRGNLVALTYFHKKIDNFITTDTLVNQQIGLVSPDTGKDNWTINTYKNAGGGKINGIEAQINHAFGNGFGTSVNYTYTDATAPGKSYQDELNLFTLSSKHNANLVGYWENATYSARVAYNWRSKYMVRETGYYSNRMHDAFGSLDLSFGWNINDKLRLSFDVTNLLKKDDIQYGAAGAGTTLRASLKEGYPAWSFMGEATYRVGLSAKF</sequence>
<dbReference type="InterPro" id="IPR037066">
    <property type="entry name" value="Plug_dom_sf"/>
</dbReference>
<keyword evidence="9 10" id="KW-0998">Cell outer membrane</keyword>
<evidence type="ECO:0000256" key="6">
    <source>
        <dbReference type="ARBA" id="ARBA00023077"/>
    </source>
</evidence>
<dbReference type="NCBIfam" id="TIGR01782">
    <property type="entry name" value="TonB-Xanth-Caul"/>
    <property type="match status" value="1"/>
</dbReference>
<reference evidence="16 17" key="1">
    <citation type="submission" date="2019-03" db="EMBL/GenBank/DDBJ databases">
        <title>Genomic Encyclopedia of Type Strains, Phase IV (KMG-IV): sequencing the most valuable type-strain genomes for metagenomic binning, comparative biology and taxonomic classification.</title>
        <authorList>
            <person name="Goeker M."/>
        </authorList>
    </citation>
    <scope>NUCLEOTIDE SEQUENCE [LARGE SCALE GENOMIC DNA]</scope>
    <source>
        <strain evidence="16 17">DSM 16998</strain>
    </source>
</reference>
<evidence type="ECO:0000313" key="16">
    <source>
        <dbReference type="EMBL" id="TDP62337.1"/>
    </source>
</evidence>
<dbReference type="Pfam" id="PF00593">
    <property type="entry name" value="TonB_dep_Rec_b-barrel"/>
    <property type="match status" value="1"/>
</dbReference>
<dbReference type="InParanoid" id="A0A4R6QIJ1"/>
<evidence type="ECO:0000256" key="12">
    <source>
        <dbReference type="SAM" id="MobiDB-lite"/>
    </source>
</evidence>
<comment type="similarity">
    <text evidence="2 10 11">Belongs to the TonB-dependent receptor family.</text>
</comment>
<keyword evidence="3 10" id="KW-0813">Transport</keyword>
<keyword evidence="17" id="KW-1185">Reference proteome</keyword>
<dbReference type="PANTHER" id="PTHR40980">
    <property type="entry name" value="PLUG DOMAIN-CONTAINING PROTEIN"/>
    <property type="match status" value="1"/>
</dbReference>
<evidence type="ECO:0000256" key="5">
    <source>
        <dbReference type="ARBA" id="ARBA00022692"/>
    </source>
</evidence>
<dbReference type="PANTHER" id="PTHR40980:SF3">
    <property type="entry name" value="TONB-DEPENDENT RECEPTOR-LIKE BETA-BARREL DOMAIN-CONTAINING PROTEIN"/>
    <property type="match status" value="1"/>
</dbReference>
<dbReference type="InterPro" id="IPR036942">
    <property type="entry name" value="Beta-barrel_TonB_sf"/>
</dbReference>
<dbReference type="InterPro" id="IPR000531">
    <property type="entry name" value="Beta-barrel_TonB"/>
</dbReference>
<feature type="signal peptide" evidence="13">
    <location>
        <begin position="1"/>
        <end position="25"/>
    </location>
</feature>
<dbReference type="Proteomes" id="UP000295361">
    <property type="component" value="Unassembled WGS sequence"/>
</dbReference>
<evidence type="ECO:0000256" key="13">
    <source>
        <dbReference type="SAM" id="SignalP"/>
    </source>
</evidence>
<feature type="domain" description="TonB-dependent receptor plug" evidence="15">
    <location>
        <begin position="57"/>
        <end position="166"/>
    </location>
</feature>
<evidence type="ECO:0000256" key="9">
    <source>
        <dbReference type="ARBA" id="ARBA00023237"/>
    </source>
</evidence>
<evidence type="ECO:0000256" key="4">
    <source>
        <dbReference type="ARBA" id="ARBA00022452"/>
    </source>
</evidence>
<feature type="region of interest" description="Disordered" evidence="12">
    <location>
        <begin position="410"/>
        <end position="433"/>
    </location>
</feature>
<keyword evidence="7 10" id="KW-0472">Membrane</keyword>